<organism evidence="7 8">
    <name type="scientific">Rosistilla ulvae</name>
    <dbReference type="NCBI Taxonomy" id="1930277"/>
    <lineage>
        <taxon>Bacteria</taxon>
        <taxon>Pseudomonadati</taxon>
        <taxon>Planctomycetota</taxon>
        <taxon>Planctomycetia</taxon>
        <taxon>Pirellulales</taxon>
        <taxon>Pirellulaceae</taxon>
        <taxon>Rosistilla</taxon>
    </lineage>
</organism>
<dbReference type="PRINTS" id="PR00996">
    <property type="entry name" value="CHERMTFRASE"/>
</dbReference>
<dbReference type="PANTHER" id="PTHR24422:SF21">
    <property type="entry name" value="CHEMOTAXIS PROTEIN METHYLTRANSFERASE 1"/>
    <property type="match status" value="1"/>
</dbReference>
<keyword evidence="3 7" id="KW-0489">Methyltransferase</keyword>
<dbReference type="GO" id="GO:0032259">
    <property type="term" value="P:methylation"/>
    <property type="evidence" value="ECO:0007669"/>
    <property type="project" value="UniProtKB-KW"/>
</dbReference>
<proteinExistence type="predicted"/>
<dbReference type="SMART" id="SM00138">
    <property type="entry name" value="MeTrc"/>
    <property type="match status" value="1"/>
</dbReference>
<dbReference type="InterPro" id="IPR050903">
    <property type="entry name" value="Bact_Chemotaxis_MeTrfase"/>
</dbReference>
<dbReference type="Pfam" id="PF03705">
    <property type="entry name" value="CheR_N"/>
    <property type="match status" value="1"/>
</dbReference>
<dbReference type="AlphaFoldDB" id="A0A517M684"/>
<keyword evidence="4 7" id="KW-0808">Transferase</keyword>
<dbReference type="EC" id="2.1.1.80" evidence="2"/>
<evidence type="ECO:0000259" key="6">
    <source>
        <dbReference type="PROSITE" id="PS50123"/>
    </source>
</evidence>
<evidence type="ECO:0000256" key="3">
    <source>
        <dbReference type="ARBA" id="ARBA00022603"/>
    </source>
</evidence>
<dbReference type="InterPro" id="IPR022642">
    <property type="entry name" value="CheR_C"/>
</dbReference>
<dbReference type="SUPFAM" id="SSF53335">
    <property type="entry name" value="S-adenosyl-L-methionine-dependent methyltransferases"/>
    <property type="match status" value="1"/>
</dbReference>
<keyword evidence="5" id="KW-0949">S-adenosyl-L-methionine</keyword>
<keyword evidence="8" id="KW-1185">Reference proteome</keyword>
<name>A0A517M684_9BACT</name>
<dbReference type="OrthoDB" id="288469at2"/>
<protein>
    <recommendedName>
        <fullName evidence="2">protein-glutamate O-methyltransferase</fullName>
        <ecNumber evidence="2">2.1.1.80</ecNumber>
    </recommendedName>
</protein>
<evidence type="ECO:0000256" key="5">
    <source>
        <dbReference type="ARBA" id="ARBA00022691"/>
    </source>
</evidence>
<dbReference type="KEGG" id="ruv:EC9_45810"/>
<dbReference type="Proteomes" id="UP000319557">
    <property type="component" value="Chromosome"/>
</dbReference>
<dbReference type="GO" id="GO:0008983">
    <property type="term" value="F:protein-glutamate O-methyltransferase activity"/>
    <property type="evidence" value="ECO:0007669"/>
    <property type="project" value="UniProtKB-EC"/>
</dbReference>
<dbReference type="InterPro" id="IPR000780">
    <property type="entry name" value="CheR_MeTrfase"/>
</dbReference>
<dbReference type="InterPro" id="IPR022641">
    <property type="entry name" value="CheR_N"/>
</dbReference>
<gene>
    <name evidence="7" type="primary">cheR2</name>
    <name evidence="7" type="ORF">EC9_45810</name>
</gene>
<dbReference type="InterPro" id="IPR036804">
    <property type="entry name" value="CheR_N_sf"/>
</dbReference>
<evidence type="ECO:0000256" key="1">
    <source>
        <dbReference type="ARBA" id="ARBA00001541"/>
    </source>
</evidence>
<dbReference type="SUPFAM" id="SSF47757">
    <property type="entry name" value="Chemotaxis receptor methyltransferase CheR, N-terminal domain"/>
    <property type="match status" value="1"/>
</dbReference>
<comment type="catalytic activity">
    <reaction evidence="1">
        <text>L-glutamyl-[protein] + S-adenosyl-L-methionine = [protein]-L-glutamate 5-O-methyl ester + S-adenosyl-L-homocysteine</text>
        <dbReference type="Rhea" id="RHEA:24452"/>
        <dbReference type="Rhea" id="RHEA-COMP:10208"/>
        <dbReference type="Rhea" id="RHEA-COMP:10311"/>
        <dbReference type="ChEBI" id="CHEBI:29973"/>
        <dbReference type="ChEBI" id="CHEBI:57856"/>
        <dbReference type="ChEBI" id="CHEBI:59789"/>
        <dbReference type="ChEBI" id="CHEBI:82795"/>
        <dbReference type="EC" id="2.1.1.80"/>
    </reaction>
</comment>
<dbReference type="EMBL" id="CP036261">
    <property type="protein sequence ID" value="QDS90373.1"/>
    <property type="molecule type" value="Genomic_DNA"/>
</dbReference>
<evidence type="ECO:0000313" key="7">
    <source>
        <dbReference type="EMBL" id="QDS90373.1"/>
    </source>
</evidence>
<reference evidence="7 8" key="1">
    <citation type="submission" date="2019-02" db="EMBL/GenBank/DDBJ databases">
        <title>Deep-cultivation of Planctomycetes and their phenomic and genomic characterization uncovers novel biology.</title>
        <authorList>
            <person name="Wiegand S."/>
            <person name="Jogler M."/>
            <person name="Boedeker C."/>
            <person name="Pinto D."/>
            <person name="Vollmers J."/>
            <person name="Rivas-Marin E."/>
            <person name="Kohn T."/>
            <person name="Peeters S.H."/>
            <person name="Heuer A."/>
            <person name="Rast P."/>
            <person name="Oberbeckmann S."/>
            <person name="Bunk B."/>
            <person name="Jeske O."/>
            <person name="Meyerdierks A."/>
            <person name="Storesund J.E."/>
            <person name="Kallscheuer N."/>
            <person name="Luecker S."/>
            <person name="Lage O.M."/>
            <person name="Pohl T."/>
            <person name="Merkel B.J."/>
            <person name="Hornburger P."/>
            <person name="Mueller R.-W."/>
            <person name="Bruemmer F."/>
            <person name="Labrenz M."/>
            <person name="Spormann A.M."/>
            <person name="Op den Camp H."/>
            <person name="Overmann J."/>
            <person name="Amann R."/>
            <person name="Jetten M.S.M."/>
            <person name="Mascher T."/>
            <person name="Medema M.H."/>
            <person name="Devos D.P."/>
            <person name="Kaster A.-K."/>
            <person name="Ovreas L."/>
            <person name="Rohde M."/>
            <person name="Galperin M.Y."/>
            <person name="Jogler C."/>
        </authorList>
    </citation>
    <scope>NUCLEOTIDE SEQUENCE [LARGE SCALE GENOMIC DNA]</scope>
    <source>
        <strain evidence="7 8">EC9</strain>
    </source>
</reference>
<evidence type="ECO:0000256" key="2">
    <source>
        <dbReference type="ARBA" id="ARBA00012534"/>
    </source>
</evidence>
<dbReference type="InterPro" id="IPR029063">
    <property type="entry name" value="SAM-dependent_MTases_sf"/>
</dbReference>
<accession>A0A517M684</accession>
<dbReference type="PROSITE" id="PS50123">
    <property type="entry name" value="CHER"/>
    <property type="match status" value="1"/>
</dbReference>
<sequence>MKTLEPTTDIVDIMDVIEQLCGIQVDNRKLYLLEHRFGELMREASYSSYAELARCARDDRGLQQQIVERITTRETLFFRDGSPFQALQHKLLPEIIDARSTTRFPRRLRLWSAACSSGQEPYSLAIMIRELLPDVDRWDIQILASDISSTAIAQAKQGVYSEHEISRGLSPAQLHRYFRKEGSQWRVQDKLRSMIRFEERNFLQPFNTVGLFDIVFCRNLAIYFSDCNRRDLFSRIADQLVDDGLLFIGAQEYHADMSERFSMEQHCRATVYRPKKRIPQNRGLG</sequence>
<evidence type="ECO:0000256" key="4">
    <source>
        <dbReference type="ARBA" id="ARBA00022679"/>
    </source>
</evidence>
<dbReference type="RefSeq" id="WP_145348197.1">
    <property type="nucleotide sequence ID" value="NZ_CP036261.1"/>
</dbReference>
<evidence type="ECO:0000313" key="8">
    <source>
        <dbReference type="Proteomes" id="UP000319557"/>
    </source>
</evidence>
<dbReference type="PANTHER" id="PTHR24422">
    <property type="entry name" value="CHEMOTAXIS PROTEIN METHYLTRANSFERASE"/>
    <property type="match status" value="1"/>
</dbReference>
<dbReference type="Gene3D" id="1.10.155.10">
    <property type="entry name" value="Chemotaxis receptor methyltransferase CheR, N-terminal domain"/>
    <property type="match status" value="1"/>
</dbReference>
<feature type="domain" description="CheR-type methyltransferase" evidence="6">
    <location>
        <begin position="1"/>
        <end position="277"/>
    </location>
</feature>
<dbReference type="Pfam" id="PF01739">
    <property type="entry name" value="CheR"/>
    <property type="match status" value="1"/>
</dbReference>
<dbReference type="Gene3D" id="3.40.50.150">
    <property type="entry name" value="Vaccinia Virus protein VP39"/>
    <property type="match status" value="1"/>
</dbReference>